<evidence type="ECO:0000313" key="7">
    <source>
        <dbReference type="Proteomes" id="UP001152320"/>
    </source>
</evidence>
<dbReference type="AlphaFoldDB" id="A0A9Q1HB56"/>
<dbReference type="InterPro" id="IPR027443">
    <property type="entry name" value="IPNS-like_sf"/>
</dbReference>
<dbReference type="InterPro" id="IPR051821">
    <property type="entry name" value="Asp/Asn_beta-hydroxylase"/>
</dbReference>
<dbReference type="PANTHER" id="PTHR46332">
    <property type="entry name" value="ASPARTATE BETA-HYDROXYLASE DOMAIN-CONTAINING PROTEIN 2"/>
    <property type="match status" value="1"/>
</dbReference>
<evidence type="ECO:0000259" key="5">
    <source>
        <dbReference type="Pfam" id="PF05118"/>
    </source>
</evidence>
<protein>
    <submittedName>
        <fullName evidence="6">Aspartate beta-hydroxylase domain-containing protein 2</fullName>
    </submittedName>
</protein>
<keyword evidence="4" id="KW-0812">Transmembrane</keyword>
<dbReference type="GO" id="GO:0016020">
    <property type="term" value="C:membrane"/>
    <property type="evidence" value="ECO:0007669"/>
    <property type="project" value="TreeGrafter"/>
</dbReference>
<name>A0A9Q1HB56_HOLLE</name>
<keyword evidence="4" id="KW-0472">Membrane</keyword>
<dbReference type="SUPFAM" id="SSF51197">
    <property type="entry name" value="Clavaminate synthase-like"/>
    <property type="match status" value="1"/>
</dbReference>
<dbReference type="EMBL" id="JAIZAY010000004">
    <property type="protein sequence ID" value="KAJ8042762.1"/>
    <property type="molecule type" value="Genomic_DNA"/>
</dbReference>
<keyword evidence="2" id="KW-0223">Dioxygenase</keyword>
<feature type="transmembrane region" description="Helical" evidence="4">
    <location>
        <begin position="16"/>
        <end position="35"/>
    </location>
</feature>
<evidence type="ECO:0000256" key="2">
    <source>
        <dbReference type="ARBA" id="ARBA00022964"/>
    </source>
</evidence>
<evidence type="ECO:0000256" key="4">
    <source>
        <dbReference type="SAM" id="Phobius"/>
    </source>
</evidence>
<dbReference type="PANTHER" id="PTHR46332:SF5">
    <property type="entry name" value="ASPARTATE BETA-HYDROXYLASE DOMAIN CONTAINING 2"/>
    <property type="match status" value="1"/>
</dbReference>
<proteinExistence type="inferred from homology"/>
<feature type="domain" description="Aspartyl/asparaginy/proline hydroxylase" evidence="5">
    <location>
        <begin position="163"/>
        <end position="322"/>
    </location>
</feature>
<comment type="similarity">
    <text evidence="1">Belongs to the aspartyl/asparaginyl beta-hydroxylase family.</text>
</comment>
<keyword evidence="3" id="KW-0560">Oxidoreductase</keyword>
<keyword evidence="4" id="KW-1133">Transmembrane helix</keyword>
<reference evidence="6" key="1">
    <citation type="submission" date="2021-10" db="EMBL/GenBank/DDBJ databases">
        <title>Tropical sea cucumber genome reveals ecological adaptation and Cuvierian tubules defense mechanism.</title>
        <authorList>
            <person name="Chen T."/>
        </authorList>
    </citation>
    <scope>NUCLEOTIDE SEQUENCE</scope>
    <source>
        <strain evidence="6">Nanhai2018</strain>
        <tissue evidence="6">Muscle</tissue>
    </source>
</reference>
<dbReference type="Proteomes" id="UP001152320">
    <property type="component" value="Chromosome 4"/>
</dbReference>
<evidence type="ECO:0000313" key="6">
    <source>
        <dbReference type="EMBL" id="KAJ8042762.1"/>
    </source>
</evidence>
<dbReference type="GO" id="GO:0051213">
    <property type="term" value="F:dioxygenase activity"/>
    <property type="evidence" value="ECO:0007669"/>
    <property type="project" value="UniProtKB-KW"/>
</dbReference>
<dbReference type="Pfam" id="PF05118">
    <property type="entry name" value="Asp_Arg_Hydrox"/>
    <property type="match status" value="1"/>
</dbReference>
<evidence type="ECO:0000256" key="1">
    <source>
        <dbReference type="ARBA" id="ARBA00007730"/>
    </source>
</evidence>
<gene>
    <name evidence="6" type="ORF">HOLleu_09612</name>
</gene>
<organism evidence="6 7">
    <name type="scientific">Holothuria leucospilota</name>
    <name type="common">Black long sea cucumber</name>
    <name type="synonym">Mertensiothuria leucospilota</name>
    <dbReference type="NCBI Taxonomy" id="206669"/>
    <lineage>
        <taxon>Eukaryota</taxon>
        <taxon>Metazoa</taxon>
        <taxon>Echinodermata</taxon>
        <taxon>Eleutherozoa</taxon>
        <taxon>Echinozoa</taxon>
        <taxon>Holothuroidea</taxon>
        <taxon>Aspidochirotacea</taxon>
        <taxon>Aspidochirotida</taxon>
        <taxon>Holothuriidae</taxon>
        <taxon>Holothuria</taxon>
    </lineage>
</organism>
<dbReference type="OrthoDB" id="438431at2759"/>
<dbReference type="Gene3D" id="2.60.120.330">
    <property type="entry name" value="B-lactam Antibiotic, Isopenicillin N Synthase, Chain"/>
    <property type="match status" value="1"/>
</dbReference>
<comment type="caution">
    <text evidence="6">The sequence shown here is derived from an EMBL/GenBank/DDBJ whole genome shotgun (WGS) entry which is preliminary data.</text>
</comment>
<sequence length="343" mass="40092">MGSFYTFLENFMVENWFSFFMFIVPFLFVIYKYMLQDSLGLTVGNRPNHVTRSNINTKCSKPDCVRCRARAKEKMYMEIHRRMANILSDVGESQWSQDGIGLSGRLRNSFEQQLTTGIKPMVDDEDGNQNPSMFYLQELRRKHSYEHLNDFPNYVQLVSEIKSHFSDIREEFDIVWNDFFEGSNIEGWQENTLSEGKWYTFHLMNQGKKQSYSMQRCPKTSKMLETLELLMSDCIFGFATFSVVMPGTHIESHCGATNVRLRCHLGLHIPEGCCRLTVNGETLHWKEKECLVFDDSFVHEAEHYGTDISSPRSVFMLDVWHPCLSSEEKKMLKYVFHSDLLQS</sequence>
<keyword evidence="7" id="KW-1185">Reference proteome</keyword>
<dbReference type="InterPro" id="IPR007803">
    <property type="entry name" value="Asp/Arg/Pro-Hydrxlase"/>
</dbReference>
<accession>A0A9Q1HB56</accession>
<evidence type="ECO:0000256" key="3">
    <source>
        <dbReference type="ARBA" id="ARBA00023002"/>
    </source>
</evidence>